<dbReference type="CDD" id="cd06225">
    <property type="entry name" value="HAMP"/>
    <property type="match status" value="1"/>
</dbReference>
<sequence>MQRSIIFKYFTIYLALVLLSIAVLGAGIMAFATMYFKDESYQQLEACAQKGSQQITSALDGEDRLNPDLISDYLSVMASSVSGELLVSDLDGTLLLSSQPDSSLPGKQVDSRILEQLQLNLSYREMGYLGGLFPVHYNTVALPIYDQQQQVVGYLFASAPAGEPLNSFLLDFLQVFSVASVIVLAVVSIIIYFVSRQLVKPLRQMSEAAAKMSSGDFSQRLMVDSDDELGQLALAMNHMAQSLASLETMRRSFISNVSHELKTPMTTISGFVDGILDGTIPPNQQKKYLRIVSDEVNRLSRLVVSMLNLSRIEAGEMKLTRQKVDVVDSTIQTLFQLESQIEKRGLEVEGLDHEPLYVDADPDLLHQVIYNLTENACKFANQNGTLSFSFEKEGNRAMIGVKNTGEGLSKQEISRVFDRFYKTDRSRGLDKTGVGLGLYIVRSIVTLHGGEIIVRSVKGEYTEFVFTLPLYNPMRIFKKKTDGKEEPNAKS</sequence>
<dbReference type="Gene3D" id="1.10.287.130">
    <property type="match status" value="1"/>
</dbReference>
<comment type="subcellular location">
    <subcellularLocation>
        <location evidence="2">Cell membrane</location>
        <topology evidence="2">Multi-pass membrane protein</topology>
    </subcellularLocation>
</comment>
<dbReference type="PANTHER" id="PTHR45528">
    <property type="entry name" value="SENSOR HISTIDINE KINASE CPXA"/>
    <property type="match status" value="1"/>
</dbReference>
<evidence type="ECO:0000256" key="14">
    <source>
        <dbReference type="SAM" id="Phobius"/>
    </source>
</evidence>
<feature type="domain" description="HAMP" evidence="16">
    <location>
        <begin position="196"/>
        <end position="248"/>
    </location>
</feature>
<evidence type="ECO:0000259" key="16">
    <source>
        <dbReference type="PROSITE" id="PS50885"/>
    </source>
</evidence>
<gene>
    <name evidence="17" type="ORF">IAB36_00390</name>
</gene>
<keyword evidence="11 14" id="KW-1133">Transmembrane helix</keyword>
<evidence type="ECO:0000259" key="15">
    <source>
        <dbReference type="PROSITE" id="PS50109"/>
    </source>
</evidence>
<evidence type="ECO:0000256" key="7">
    <source>
        <dbReference type="ARBA" id="ARBA00022692"/>
    </source>
</evidence>
<evidence type="ECO:0000313" key="17">
    <source>
        <dbReference type="EMBL" id="HIR40275.1"/>
    </source>
</evidence>
<evidence type="ECO:0000256" key="10">
    <source>
        <dbReference type="ARBA" id="ARBA00022840"/>
    </source>
</evidence>
<evidence type="ECO:0000256" key="12">
    <source>
        <dbReference type="ARBA" id="ARBA00023012"/>
    </source>
</evidence>
<dbReference type="InterPro" id="IPR004358">
    <property type="entry name" value="Sig_transdc_His_kin-like_C"/>
</dbReference>
<reference evidence="17" key="1">
    <citation type="submission" date="2020-10" db="EMBL/GenBank/DDBJ databases">
        <authorList>
            <person name="Gilroy R."/>
        </authorList>
    </citation>
    <scope>NUCLEOTIDE SEQUENCE</scope>
    <source>
        <strain evidence="17">CHK184-25365</strain>
    </source>
</reference>
<dbReference type="AlphaFoldDB" id="A0A9D1DD70"/>
<dbReference type="SUPFAM" id="SSF47384">
    <property type="entry name" value="Homodimeric domain of signal transducing histidine kinase"/>
    <property type="match status" value="1"/>
</dbReference>
<keyword evidence="12" id="KW-0902">Two-component regulatory system</keyword>
<evidence type="ECO:0000256" key="6">
    <source>
        <dbReference type="ARBA" id="ARBA00022679"/>
    </source>
</evidence>
<dbReference type="InterPro" id="IPR036097">
    <property type="entry name" value="HisK_dim/P_sf"/>
</dbReference>
<accession>A0A9D1DD70</accession>
<dbReference type="InterPro" id="IPR050398">
    <property type="entry name" value="HssS/ArlS-like"/>
</dbReference>
<dbReference type="InterPro" id="IPR003661">
    <property type="entry name" value="HisK_dim/P_dom"/>
</dbReference>
<dbReference type="FunFam" id="3.30.565.10:FF:000006">
    <property type="entry name" value="Sensor histidine kinase WalK"/>
    <property type="match status" value="1"/>
</dbReference>
<evidence type="ECO:0000256" key="11">
    <source>
        <dbReference type="ARBA" id="ARBA00022989"/>
    </source>
</evidence>
<evidence type="ECO:0000256" key="4">
    <source>
        <dbReference type="ARBA" id="ARBA00022475"/>
    </source>
</evidence>
<evidence type="ECO:0000256" key="1">
    <source>
        <dbReference type="ARBA" id="ARBA00000085"/>
    </source>
</evidence>
<dbReference type="GO" id="GO:0005886">
    <property type="term" value="C:plasma membrane"/>
    <property type="evidence" value="ECO:0007669"/>
    <property type="project" value="UniProtKB-SubCell"/>
</dbReference>
<keyword evidence="6" id="KW-0808">Transferase</keyword>
<feature type="transmembrane region" description="Helical" evidence="14">
    <location>
        <begin position="12"/>
        <end position="36"/>
    </location>
</feature>
<dbReference type="PRINTS" id="PR00344">
    <property type="entry name" value="BCTRLSENSOR"/>
</dbReference>
<keyword evidence="9 17" id="KW-0418">Kinase</keyword>
<evidence type="ECO:0000256" key="13">
    <source>
        <dbReference type="ARBA" id="ARBA00023136"/>
    </source>
</evidence>
<keyword evidence="4" id="KW-1003">Cell membrane</keyword>
<dbReference type="InterPro" id="IPR003660">
    <property type="entry name" value="HAMP_dom"/>
</dbReference>
<dbReference type="EC" id="2.7.13.3" evidence="3"/>
<dbReference type="Gene3D" id="3.30.565.10">
    <property type="entry name" value="Histidine kinase-like ATPase, C-terminal domain"/>
    <property type="match status" value="1"/>
</dbReference>
<evidence type="ECO:0000313" key="18">
    <source>
        <dbReference type="Proteomes" id="UP000886749"/>
    </source>
</evidence>
<keyword evidence="10" id="KW-0067">ATP-binding</keyword>
<dbReference type="SMART" id="SM00387">
    <property type="entry name" value="HATPase_c"/>
    <property type="match status" value="1"/>
</dbReference>
<keyword evidence="7 14" id="KW-0812">Transmembrane</keyword>
<feature type="transmembrane region" description="Helical" evidence="14">
    <location>
        <begin position="172"/>
        <end position="195"/>
    </location>
</feature>
<dbReference type="Pfam" id="PF00512">
    <property type="entry name" value="HisKA"/>
    <property type="match status" value="1"/>
</dbReference>
<dbReference type="Pfam" id="PF02518">
    <property type="entry name" value="HATPase_c"/>
    <property type="match status" value="1"/>
</dbReference>
<keyword evidence="5" id="KW-0597">Phosphoprotein</keyword>
<dbReference type="InterPro" id="IPR005467">
    <property type="entry name" value="His_kinase_dom"/>
</dbReference>
<evidence type="ECO:0000256" key="8">
    <source>
        <dbReference type="ARBA" id="ARBA00022741"/>
    </source>
</evidence>
<evidence type="ECO:0000256" key="9">
    <source>
        <dbReference type="ARBA" id="ARBA00022777"/>
    </source>
</evidence>
<dbReference type="SUPFAM" id="SSF158472">
    <property type="entry name" value="HAMP domain-like"/>
    <property type="match status" value="1"/>
</dbReference>
<protein>
    <recommendedName>
        <fullName evidence="3">histidine kinase</fullName>
        <ecNumber evidence="3">2.7.13.3</ecNumber>
    </recommendedName>
</protein>
<dbReference type="PANTHER" id="PTHR45528:SF1">
    <property type="entry name" value="SENSOR HISTIDINE KINASE CPXA"/>
    <property type="match status" value="1"/>
</dbReference>
<dbReference type="CDD" id="cd00075">
    <property type="entry name" value="HATPase"/>
    <property type="match status" value="1"/>
</dbReference>
<reference evidence="17" key="2">
    <citation type="journal article" date="2021" name="PeerJ">
        <title>Extensive microbial diversity within the chicken gut microbiome revealed by metagenomics and culture.</title>
        <authorList>
            <person name="Gilroy R."/>
            <person name="Ravi A."/>
            <person name="Getino M."/>
            <person name="Pursley I."/>
            <person name="Horton D.L."/>
            <person name="Alikhan N.F."/>
            <person name="Baker D."/>
            <person name="Gharbi K."/>
            <person name="Hall N."/>
            <person name="Watson M."/>
            <person name="Adriaenssens E.M."/>
            <person name="Foster-Nyarko E."/>
            <person name="Jarju S."/>
            <person name="Secka A."/>
            <person name="Antonio M."/>
            <person name="Oren A."/>
            <person name="Chaudhuri R.R."/>
            <person name="La Ragione R."/>
            <person name="Hildebrand F."/>
            <person name="Pallen M.J."/>
        </authorList>
    </citation>
    <scope>NUCLEOTIDE SEQUENCE</scope>
    <source>
        <strain evidence="17">CHK184-25365</strain>
    </source>
</reference>
<keyword evidence="8" id="KW-0547">Nucleotide-binding</keyword>
<dbReference type="PROSITE" id="PS50885">
    <property type="entry name" value="HAMP"/>
    <property type="match status" value="1"/>
</dbReference>
<dbReference type="GO" id="GO:0000155">
    <property type="term" value="F:phosphorelay sensor kinase activity"/>
    <property type="evidence" value="ECO:0007669"/>
    <property type="project" value="InterPro"/>
</dbReference>
<evidence type="ECO:0000256" key="3">
    <source>
        <dbReference type="ARBA" id="ARBA00012438"/>
    </source>
</evidence>
<evidence type="ECO:0000256" key="2">
    <source>
        <dbReference type="ARBA" id="ARBA00004651"/>
    </source>
</evidence>
<dbReference type="InterPro" id="IPR036890">
    <property type="entry name" value="HATPase_C_sf"/>
</dbReference>
<dbReference type="Gene3D" id="6.10.340.10">
    <property type="match status" value="1"/>
</dbReference>
<name>A0A9D1DD70_9FIRM</name>
<dbReference type="GO" id="GO:0005524">
    <property type="term" value="F:ATP binding"/>
    <property type="evidence" value="ECO:0007669"/>
    <property type="project" value="UniProtKB-KW"/>
</dbReference>
<comment type="catalytic activity">
    <reaction evidence="1">
        <text>ATP + protein L-histidine = ADP + protein N-phospho-L-histidine.</text>
        <dbReference type="EC" id="2.7.13.3"/>
    </reaction>
</comment>
<dbReference type="SMART" id="SM00304">
    <property type="entry name" value="HAMP"/>
    <property type="match status" value="1"/>
</dbReference>
<dbReference type="CDD" id="cd00082">
    <property type="entry name" value="HisKA"/>
    <property type="match status" value="1"/>
</dbReference>
<dbReference type="Pfam" id="PF00672">
    <property type="entry name" value="HAMP"/>
    <property type="match status" value="1"/>
</dbReference>
<dbReference type="Proteomes" id="UP000886749">
    <property type="component" value="Unassembled WGS sequence"/>
</dbReference>
<dbReference type="PROSITE" id="PS50109">
    <property type="entry name" value="HIS_KIN"/>
    <property type="match status" value="1"/>
</dbReference>
<comment type="caution">
    <text evidence="17">The sequence shown here is derived from an EMBL/GenBank/DDBJ whole genome shotgun (WGS) entry which is preliminary data.</text>
</comment>
<dbReference type="EMBL" id="DVGY01000010">
    <property type="protein sequence ID" value="HIR40275.1"/>
    <property type="molecule type" value="Genomic_DNA"/>
</dbReference>
<dbReference type="InterPro" id="IPR003594">
    <property type="entry name" value="HATPase_dom"/>
</dbReference>
<feature type="domain" description="Histidine kinase" evidence="15">
    <location>
        <begin position="256"/>
        <end position="472"/>
    </location>
</feature>
<evidence type="ECO:0000256" key="5">
    <source>
        <dbReference type="ARBA" id="ARBA00022553"/>
    </source>
</evidence>
<proteinExistence type="predicted"/>
<dbReference type="SUPFAM" id="SSF55874">
    <property type="entry name" value="ATPase domain of HSP90 chaperone/DNA topoisomerase II/histidine kinase"/>
    <property type="match status" value="1"/>
</dbReference>
<dbReference type="FunFam" id="1.10.287.130:FF:000001">
    <property type="entry name" value="Two-component sensor histidine kinase"/>
    <property type="match status" value="1"/>
</dbReference>
<keyword evidence="13 14" id="KW-0472">Membrane</keyword>
<dbReference type="SMART" id="SM00388">
    <property type="entry name" value="HisKA"/>
    <property type="match status" value="1"/>
</dbReference>
<organism evidence="17 18">
    <name type="scientific">Candidatus Egerieicola pullicola</name>
    <dbReference type="NCBI Taxonomy" id="2840775"/>
    <lineage>
        <taxon>Bacteria</taxon>
        <taxon>Bacillati</taxon>
        <taxon>Bacillota</taxon>
        <taxon>Clostridia</taxon>
        <taxon>Eubacteriales</taxon>
        <taxon>Oscillospiraceae</taxon>
        <taxon>Oscillospiraceae incertae sedis</taxon>
        <taxon>Candidatus Egerieicola</taxon>
    </lineage>
</organism>